<dbReference type="Proteomes" id="UP001155586">
    <property type="component" value="Unassembled WGS sequence"/>
</dbReference>
<evidence type="ECO:0000313" key="2">
    <source>
        <dbReference type="Proteomes" id="UP001155586"/>
    </source>
</evidence>
<evidence type="ECO:0000313" key="1">
    <source>
        <dbReference type="EMBL" id="MCW8336091.1"/>
    </source>
</evidence>
<dbReference type="EMBL" id="JAKRRX010000177">
    <property type="protein sequence ID" value="MCW8336091.1"/>
    <property type="molecule type" value="Genomic_DNA"/>
</dbReference>
<name>A0A9X3CHX6_9VIBR</name>
<reference evidence="1" key="1">
    <citation type="submission" date="2022-02" db="EMBL/GenBank/DDBJ databases">
        <title>Vibrio sp. nov., a new bacterium isolated from Bohai sea, China.</title>
        <authorList>
            <person name="Yuan Y."/>
        </authorList>
    </citation>
    <scope>NUCLEOTIDE SEQUENCE</scope>
    <source>
        <strain evidence="1">DBSS07</strain>
    </source>
</reference>
<sequence>GLIVNKDYDFVAKLSYIDDSKIGVENLFEEFVGYLRKHSSSSASLEMPQPEYETYEPIWQNPMLSKTRYLRVSSAYDVSHRLFGRL</sequence>
<accession>A0A9X3CHX6</accession>
<comment type="caution">
    <text evidence="1">The sequence shown here is derived from an EMBL/GenBank/DDBJ whole genome shotgun (WGS) entry which is preliminary data.</text>
</comment>
<feature type="non-terminal residue" evidence="1">
    <location>
        <position position="1"/>
    </location>
</feature>
<dbReference type="AlphaFoldDB" id="A0A9X3CHX6"/>
<dbReference type="RefSeq" id="WP_265689157.1">
    <property type="nucleotide sequence ID" value="NZ_JAKRRX010000177.1"/>
</dbReference>
<protein>
    <submittedName>
        <fullName evidence="1">Uncharacterized protein</fullName>
    </submittedName>
</protein>
<gene>
    <name evidence="1" type="ORF">MD483_19970</name>
</gene>
<organism evidence="1 2">
    <name type="scientific">Vibrio paucivorans</name>
    <dbReference type="NCBI Taxonomy" id="2829489"/>
    <lineage>
        <taxon>Bacteria</taxon>
        <taxon>Pseudomonadati</taxon>
        <taxon>Pseudomonadota</taxon>
        <taxon>Gammaproteobacteria</taxon>
        <taxon>Vibrionales</taxon>
        <taxon>Vibrionaceae</taxon>
        <taxon>Vibrio</taxon>
    </lineage>
</organism>
<keyword evidence="2" id="KW-1185">Reference proteome</keyword>
<proteinExistence type="predicted"/>